<proteinExistence type="predicted"/>
<dbReference type="eggNOG" id="ENOG502QUIE">
    <property type="taxonomic scope" value="Eukaryota"/>
</dbReference>
<dbReference type="OrthoDB" id="5863171at2759"/>
<dbReference type="HOGENOM" id="CLU_028036_1_0_1"/>
<dbReference type="Proteomes" id="UP000019471">
    <property type="component" value="Unassembled WGS sequence"/>
</dbReference>
<accession>W9WFI6</accession>
<dbReference type="RefSeq" id="XP_007749150.1">
    <property type="nucleotide sequence ID" value="XM_007750960.1"/>
</dbReference>
<evidence type="ECO:0000259" key="2">
    <source>
        <dbReference type="Pfam" id="PF07287"/>
    </source>
</evidence>
<feature type="domain" description="DUF4387" evidence="3">
    <location>
        <begin position="487"/>
        <end position="513"/>
    </location>
</feature>
<dbReference type="Pfam" id="PF14330">
    <property type="entry name" value="DUF4387"/>
    <property type="match status" value="1"/>
</dbReference>
<feature type="region of interest" description="Disordered" evidence="1">
    <location>
        <begin position="520"/>
        <end position="543"/>
    </location>
</feature>
<dbReference type="GeneID" id="19195077"/>
<protein>
    <recommendedName>
        <fullName evidence="6">3-methylaspartate ammonia-lyase</fullName>
    </recommendedName>
</protein>
<feature type="domain" description="Acyclic terpene utilisation N-terminal" evidence="2">
    <location>
        <begin position="62"/>
        <end position="216"/>
    </location>
</feature>
<dbReference type="EMBL" id="AMGX01000019">
    <property type="protein sequence ID" value="EXJ66713.1"/>
    <property type="molecule type" value="Genomic_DNA"/>
</dbReference>
<keyword evidence="5" id="KW-1185">Reference proteome</keyword>
<dbReference type="Pfam" id="PF07287">
    <property type="entry name" value="AtuA"/>
    <property type="match status" value="1"/>
</dbReference>
<gene>
    <name evidence="4" type="ORF">A1O5_10384</name>
</gene>
<dbReference type="STRING" id="1182543.W9WFI6"/>
<reference evidence="4 5" key="1">
    <citation type="submission" date="2013-03" db="EMBL/GenBank/DDBJ databases">
        <title>The Genome Sequence of Cladophialophora psammophila CBS 110553.</title>
        <authorList>
            <consortium name="The Broad Institute Genomics Platform"/>
            <person name="Cuomo C."/>
            <person name="de Hoog S."/>
            <person name="Gorbushina A."/>
            <person name="Walker B."/>
            <person name="Young S.K."/>
            <person name="Zeng Q."/>
            <person name="Gargeya S."/>
            <person name="Fitzgerald M."/>
            <person name="Haas B."/>
            <person name="Abouelleil A."/>
            <person name="Allen A.W."/>
            <person name="Alvarado L."/>
            <person name="Arachchi H.M."/>
            <person name="Berlin A.M."/>
            <person name="Chapman S.B."/>
            <person name="Gainer-Dewar J."/>
            <person name="Goldberg J."/>
            <person name="Griggs A."/>
            <person name="Gujja S."/>
            <person name="Hansen M."/>
            <person name="Howarth C."/>
            <person name="Imamovic A."/>
            <person name="Ireland A."/>
            <person name="Larimer J."/>
            <person name="McCowan C."/>
            <person name="Murphy C."/>
            <person name="Pearson M."/>
            <person name="Poon T.W."/>
            <person name="Priest M."/>
            <person name="Roberts A."/>
            <person name="Saif S."/>
            <person name="Shea T."/>
            <person name="Sisk P."/>
            <person name="Sykes S."/>
            <person name="Wortman J."/>
            <person name="Nusbaum C."/>
            <person name="Birren B."/>
        </authorList>
    </citation>
    <scope>NUCLEOTIDE SEQUENCE [LARGE SCALE GENOMIC DNA]</scope>
    <source>
        <strain evidence="4 5">CBS 110553</strain>
    </source>
</reference>
<evidence type="ECO:0000313" key="5">
    <source>
        <dbReference type="Proteomes" id="UP000019471"/>
    </source>
</evidence>
<evidence type="ECO:0008006" key="6">
    <source>
        <dbReference type="Google" id="ProtNLM"/>
    </source>
</evidence>
<organism evidence="4 5">
    <name type="scientific">Cladophialophora psammophila CBS 110553</name>
    <dbReference type="NCBI Taxonomy" id="1182543"/>
    <lineage>
        <taxon>Eukaryota</taxon>
        <taxon>Fungi</taxon>
        <taxon>Dikarya</taxon>
        <taxon>Ascomycota</taxon>
        <taxon>Pezizomycotina</taxon>
        <taxon>Eurotiomycetes</taxon>
        <taxon>Chaetothyriomycetidae</taxon>
        <taxon>Chaetothyriales</taxon>
        <taxon>Herpotrichiellaceae</taxon>
        <taxon>Cladophialophora</taxon>
    </lineage>
</organism>
<dbReference type="InterPro" id="IPR025496">
    <property type="entry name" value="DUF4387"/>
</dbReference>
<dbReference type="AlphaFoldDB" id="W9WFI6"/>
<comment type="caution">
    <text evidence="4">The sequence shown here is derived from an EMBL/GenBank/DDBJ whole genome shotgun (WGS) entry which is preliminary data.</text>
</comment>
<sequence>MSFFQPFHIFTPSPILGYGFDLDEFWRTIREARPAAIILDSGSTDPGPYLLGTGKTLCSRKSYIRDLSPILEACSTYEIKLLISSAGGAGTNQQVDLLVSIIRELCEQKSFSFHLVTIKFRDDHDATVSKLRAGDLSSCSLSPPLEEADICNAVTVVGQMGAEPFLEILKDPSVNIIVAGQSYDPSPFTVFCIYHGVRESPAWYVGKIIECGGLCTIPKGRSILATMFQDSFILTLTDPSQKCTPVSVAAHTLYEKTRPDRLPGPGGVLYLNEFKLEGATHVSFRTTFIGGIRDPILIAGIDEFLDTVRSITKEAFSALATKAEPQIIFHIYGKNAVPDEMEIETTLGHEIRVLGEVVAETQELADAIAGFSRTVLLHGAYKGQLATGGNLASPLVPLESPMGPVFKFSVYHLMNVQDLLALFPIEYLFIRAKKTAVKKALLADSSFTQKGLSTSLGVLHKEIPPPTVSGEPATRAPIDSSRVGVPLKDMARVVRSKNSGPFEITLDVLFGSQCWTSSTLKTPACSPPSSFNGSIASSRPQIS</sequence>
<dbReference type="InterPro" id="IPR010839">
    <property type="entry name" value="AtuA_N"/>
</dbReference>
<evidence type="ECO:0000259" key="3">
    <source>
        <dbReference type="Pfam" id="PF14330"/>
    </source>
</evidence>
<evidence type="ECO:0000313" key="4">
    <source>
        <dbReference type="EMBL" id="EXJ66713.1"/>
    </source>
</evidence>
<name>W9WFI6_9EURO</name>
<evidence type="ECO:0000256" key="1">
    <source>
        <dbReference type="SAM" id="MobiDB-lite"/>
    </source>
</evidence>